<feature type="binding site" evidence="7">
    <location>
        <position position="112"/>
    </location>
    <ligand>
        <name>Zn(2+)</name>
        <dbReference type="ChEBI" id="CHEBI:29105"/>
        <label>1</label>
    </ligand>
</feature>
<feature type="domain" description="Metallo-beta-lactamase" evidence="8">
    <location>
        <begin position="12"/>
        <end position="173"/>
    </location>
</feature>
<dbReference type="NCBIfam" id="TIGR03413">
    <property type="entry name" value="GSH_gloB"/>
    <property type="match status" value="1"/>
</dbReference>
<dbReference type="PANTHER" id="PTHR43705:SF1">
    <property type="entry name" value="HYDROXYACYLGLUTATHIONE HYDROLASE GLOB"/>
    <property type="match status" value="1"/>
</dbReference>
<protein>
    <recommendedName>
        <fullName evidence="7">Hydroxyacylglutathione hydrolase</fullName>
        <ecNumber evidence="7">3.1.2.6</ecNumber>
    </recommendedName>
    <alternativeName>
        <fullName evidence="7">Glyoxalase II</fullName>
        <shortName evidence="7">Glx II</shortName>
    </alternativeName>
</protein>
<keyword evidence="6 7" id="KW-0862">Zinc</keyword>
<evidence type="ECO:0000256" key="2">
    <source>
        <dbReference type="ARBA" id="ARBA00004963"/>
    </source>
</evidence>
<dbReference type="InterPro" id="IPR036866">
    <property type="entry name" value="RibonucZ/Hydroxyglut_hydro"/>
</dbReference>
<comment type="subunit">
    <text evidence="7">Monomer.</text>
</comment>
<feature type="binding site" evidence="7">
    <location>
        <position position="135"/>
    </location>
    <ligand>
        <name>Zn(2+)</name>
        <dbReference type="ChEBI" id="CHEBI:29105"/>
        <label>2</label>
    </ligand>
</feature>
<comment type="function">
    <text evidence="7">Thiolesterase that catalyzes the hydrolysis of S-D-lactoyl-glutathione to form glutathione and D-lactic acid.</text>
</comment>
<dbReference type="RefSeq" id="WP_285387870.1">
    <property type="nucleotide sequence ID" value="NZ_JASSVS010000001.1"/>
</dbReference>
<proteinExistence type="inferred from homology"/>
<dbReference type="InterPro" id="IPR035680">
    <property type="entry name" value="Clx_II_MBL"/>
</dbReference>
<organism evidence="9 10">
    <name type="scientific">Marinobacter azerbaijanicus</name>
    <dbReference type="NCBI Taxonomy" id="3050455"/>
    <lineage>
        <taxon>Bacteria</taxon>
        <taxon>Pseudomonadati</taxon>
        <taxon>Pseudomonadota</taxon>
        <taxon>Gammaproteobacteria</taxon>
        <taxon>Pseudomonadales</taxon>
        <taxon>Marinobacteraceae</taxon>
        <taxon>Marinobacter</taxon>
    </lineage>
</organism>
<keyword evidence="4 7" id="KW-0479">Metal-binding</keyword>
<comment type="similarity">
    <text evidence="3 7">Belongs to the metallo-beta-lactamase superfamily. Glyoxalase II family.</text>
</comment>
<dbReference type="SMART" id="SM00849">
    <property type="entry name" value="Lactamase_B"/>
    <property type="match status" value="1"/>
</dbReference>
<evidence type="ECO:0000256" key="7">
    <source>
        <dbReference type="HAMAP-Rule" id="MF_01374"/>
    </source>
</evidence>
<dbReference type="GO" id="GO:0004416">
    <property type="term" value="F:hydroxyacylglutathione hydrolase activity"/>
    <property type="evidence" value="ECO:0007669"/>
    <property type="project" value="UniProtKB-EC"/>
</dbReference>
<feature type="binding site" evidence="7">
    <location>
        <position position="60"/>
    </location>
    <ligand>
        <name>Zn(2+)</name>
        <dbReference type="ChEBI" id="CHEBI:29105"/>
        <label>2</label>
    </ligand>
</feature>
<dbReference type="Proteomes" id="UP001227964">
    <property type="component" value="Unassembled WGS sequence"/>
</dbReference>
<sequence length="264" mass="29357">MLTISAIPAFNDNYIWCLSNSEDRKALIVDPGQAEPVIEFLEENGLELDTILVTHHHPDHVGGVGKLAGTVSDCRIIGPANSPFKGARSEVHPGDEVVWQELTFQVLGVPGHTLDHIAYYTDVPVNNRPVLFCGDTLFVCGCGRLFEGTPQQMKQSLETLRELPDDTAVYCAHEYTLANLKFARHWLPDDQALTEFESQCRKLREEGKPTVPSVLGDEKRLNPFLRWDDKAVVEAANRYARQAGLTVASDNDVFAATRHGKDTF</sequence>
<dbReference type="PANTHER" id="PTHR43705">
    <property type="entry name" value="HYDROXYACYLGLUTATHIONE HYDROLASE"/>
    <property type="match status" value="1"/>
</dbReference>
<dbReference type="Pfam" id="PF16123">
    <property type="entry name" value="HAGH_C"/>
    <property type="match status" value="1"/>
</dbReference>
<name>A0ABT7I691_9GAMM</name>
<keyword evidence="10" id="KW-1185">Reference proteome</keyword>
<dbReference type="InterPro" id="IPR050110">
    <property type="entry name" value="Glyoxalase_II_hydrolase"/>
</dbReference>
<reference evidence="9 10" key="1">
    <citation type="submission" date="2023-06" db="EMBL/GenBank/DDBJ databases">
        <title>Marinobacter azerbaijanicus a moderately halophilic, isolated from Urmia Lake in Azerbaijan region of Iran.</title>
        <authorList>
            <person name="Sanchez-Porro C."/>
            <person name="Aghdam E.M."/>
            <person name="Saheb S.M."/>
            <person name="Tarhriz V."/>
            <person name="Kazemi E."/>
            <person name="Ammozegar M.A."/>
            <person name="Ventosa A."/>
            <person name="Hejazi M.S."/>
        </authorList>
    </citation>
    <scope>NUCLEOTIDE SEQUENCE [LARGE SCALE GENOMIC DNA]</scope>
    <source>
        <strain evidence="9 10">TBZ242</strain>
    </source>
</reference>
<comment type="cofactor">
    <cofactor evidence="7">
        <name>Zn(2+)</name>
        <dbReference type="ChEBI" id="CHEBI:29105"/>
    </cofactor>
    <text evidence="7">Binds 2 Zn(2+) ions per subunit.</text>
</comment>
<comment type="pathway">
    <text evidence="2 7">Secondary metabolite metabolism; methylglyoxal degradation; (R)-lactate from methylglyoxal: step 2/2.</text>
</comment>
<evidence type="ECO:0000313" key="9">
    <source>
        <dbReference type="EMBL" id="MDL0429611.1"/>
    </source>
</evidence>
<dbReference type="EC" id="3.1.2.6" evidence="7"/>
<evidence type="ECO:0000313" key="10">
    <source>
        <dbReference type="Proteomes" id="UP001227964"/>
    </source>
</evidence>
<dbReference type="CDD" id="cd07723">
    <property type="entry name" value="hydroxyacylglutathione_hydrolase_MBL-fold"/>
    <property type="match status" value="1"/>
</dbReference>
<evidence type="ECO:0000259" key="8">
    <source>
        <dbReference type="SMART" id="SM00849"/>
    </source>
</evidence>
<feature type="binding site" evidence="7">
    <location>
        <position position="57"/>
    </location>
    <ligand>
        <name>Zn(2+)</name>
        <dbReference type="ChEBI" id="CHEBI:29105"/>
        <label>1</label>
    </ligand>
</feature>
<feature type="binding site" evidence="7">
    <location>
        <position position="55"/>
    </location>
    <ligand>
        <name>Zn(2+)</name>
        <dbReference type="ChEBI" id="CHEBI:29105"/>
        <label>1</label>
    </ligand>
</feature>
<feature type="binding site" evidence="7">
    <location>
        <position position="135"/>
    </location>
    <ligand>
        <name>Zn(2+)</name>
        <dbReference type="ChEBI" id="CHEBI:29105"/>
        <label>1</label>
    </ligand>
</feature>
<gene>
    <name evidence="7 9" type="primary">gloB</name>
    <name evidence="9" type="ORF">QPM17_00605</name>
</gene>
<dbReference type="SUPFAM" id="SSF56281">
    <property type="entry name" value="Metallo-hydrolase/oxidoreductase"/>
    <property type="match status" value="1"/>
</dbReference>
<accession>A0ABT7I691</accession>
<evidence type="ECO:0000256" key="5">
    <source>
        <dbReference type="ARBA" id="ARBA00022801"/>
    </source>
</evidence>
<evidence type="ECO:0000256" key="1">
    <source>
        <dbReference type="ARBA" id="ARBA00001623"/>
    </source>
</evidence>
<dbReference type="Pfam" id="PF00753">
    <property type="entry name" value="Lactamase_B"/>
    <property type="match status" value="1"/>
</dbReference>
<dbReference type="PIRSF" id="PIRSF005457">
    <property type="entry name" value="Glx"/>
    <property type="match status" value="1"/>
</dbReference>
<evidence type="ECO:0000256" key="4">
    <source>
        <dbReference type="ARBA" id="ARBA00022723"/>
    </source>
</evidence>
<feature type="binding site" evidence="7">
    <location>
        <position position="59"/>
    </location>
    <ligand>
        <name>Zn(2+)</name>
        <dbReference type="ChEBI" id="CHEBI:29105"/>
        <label>2</label>
    </ligand>
</feature>
<dbReference type="InterPro" id="IPR017782">
    <property type="entry name" value="Hydroxyacylglutathione_Hdrlase"/>
</dbReference>
<comment type="caution">
    <text evidence="9">The sequence shown here is derived from an EMBL/GenBank/DDBJ whole genome shotgun (WGS) entry which is preliminary data.</text>
</comment>
<dbReference type="InterPro" id="IPR032282">
    <property type="entry name" value="HAGH_C"/>
</dbReference>
<dbReference type="EMBL" id="JASSVS010000001">
    <property type="protein sequence ID" value="MDL0429611.1"/>
    <property type="molecule type" value="Genomic_DNA"/>
</dbReference>
<keyword evidence="5 7" id="KW-0378">Hydrolase</keyword>
<dbReference type="Gene3D" id="3.60.15.10">
    <property type="entry name" value="Ribonuclease Z/Hydroxyacylglutathione hydrolase-like"/>
    <property type="match status" value="1"/>
</dbReference>
<dbReference type="InterPro" id="IPR001279">
    <property type="entry name" value="Metallo-B-lactamas"/>
</dbReference>
<feature type="binding site" evidence="7">
    <location>
        <position position="173"/>
    </location>
    <ligand>
        <name>Zn(2+)</name>
        <dbReference type="ChEBI" id="CHEBI:29105"/>
        <label>2</label>
    </ligand>
</feature>
<evidence type="ECO:0000256" key="6">
    <source>
        <dbReference type="ARBA" id="ARBA00022833"/>
    </source>
</evidence>
<dbReference type="HAMAP" id="MF_01374">
    <property type="entry name" value="Glyoxalase_2"/>
    <property type="match status" value="1"/>
</dbReference>
<comment type="catalytic activity">
    <reaction evidence="1 7">
        <text>an S-(2-hydroxyacyl)glutathione + H2O = a 2-hydroxy carboxylate + glutathione + H(+)</text>
        <dbReference type="Rhea" id="RHEA:21864"/>
        <dbReference type="ChEBI" id="CHEBI:15377"/>
        <dbReference type="ChEBI" id="CHEBI:15378"/>
        <dbReference type="ChEBI" id="CHEBI:57925"/>
        <dbReference type="ChEBI" id="CHEBI:58896"/>
        <dbReference type="ChEBI" id="CHEBI:71261"/>
        <dbReference type="EC" id="3.1.2.6"/>
    </reaction>
</comment>
<evidence type="ECO:0000256" key="3">
    <source>
        <dbReference type="ARBA" id="ARBA00006759"/>
    </source>
</evidence>